<dbReference type="EMBL" id="JACYTR010000006">
    <property type="protein sequence ID" value="MBD8525079.1"/>
    <property type="molecule type" value="Genomic_DNA"/>
</dbReference>
<dbReference type="AlphaFoldDB" id="A0AAW3ZHR4"/>
<evidence type="ECO:0000256" key="3">
    <source>
        <dbReference type="ARBA" id="ARBA00022692"/>
    </source>
</evidence>
<feature type="transmembrane region" description="Helical" evidence="7">
    <location>
        <begin position="134"/>
        <end position="153"/>
    </location>
</feature>
<dbReference type="InterPro" id="IPR050925">
    <property type="entry name" value="Rhomboid_protease_S54"/>
</dbReference>
<dbReference type="PANTHER" id="PTHR43731">
    <property type="entry name" value="RHOMBOID PROTEASE"/>
    <property type="match status" value="1"/>
</dbReference>
<dbReference type="Proteomes" id="UP000613768">
    <property type="component" value="Unassembled WGS sequence"/>
</dbReference>
<keyword evidence="10" id="KW-1185">Reference proteome</keyword>
<accession>A0AAW3ZHR4</accession>
<comment type="similarity">
    <text evidence="2">Belongs to the peptidase S54 family.</text>
</comment>
<reference evidence="9 10" key="1">
    <citation type="submission" date="2020-09" db="EMBL/GenBank/DDBJ databases">
        <title>Pseudoxanthomonas sp. CAU 1598 isolated from sand of Yaerae Beach.</title>
        <authorList>
            <person name="Kim W."/>
        </authorList>
    </citation>
    <scope>NUCLEOTIDE SEQUENCE [LARGE SCALE GENOMIC DNA]</scope>
    <source>
        <strain evidence="9 10">CAU 1598</strain>
    </source>
</reference>
<evidence type="ECO:0000256" key="1">
    <source>
        <dbReference type="ARBA" id="ARBA00004141"/>
    </source>
</evidence>
<gene>
    <name evidence="9" type="ORF">IFO71_04925</name>
</gene>
<dbReference type="Gene3D" id="1.20.1540.10">
    <property type="entry name" value="Rhomboid-like"/>
    <property type="match status" value="1"/>
</dbReference>
<evidence type="ECO:0000313" key="9">
    <source>
        <dbReference type="EMBL" id="MBD8525079.1"/>
    </source>
</evidence>
<evidence type="ECO:0000313" key="10">
    <source>
        <dbReference type="Proteomes" id="UP000613768"/>
    </source>
</evidence>
<evidence type="ECO:0000256" key="6">
    <source>
        <dbReference type="ARBA" id="ARBA00023136"/>
    </source>
</evidence>
<dbReference type="RefSeq" id="WP_192028424.1">
    <property type="nucleotide sequence ID" value="NZ_JACYTR010000006.1"/>
</dbReference>
<dbReference type="InterPro" id="IPR022764">
    <property type="entry name" value="Peptidase_S54_rhomboid_dom"/>
</dbReference>
<dbReference type="InterPro" id="IPR035952">
    <property type="entry name" value="Rhomboid-like_sf"/>
</dbReference>
<organism evidence="9 10">
    <name type="scientific">Pseudomarimonas arenosa</name>
    <dbReference type="NCBI Taxonomy" id="2774145"/>
    <lineage>
        <taxon>Bacteria</taxon>
        <taxon>Pseudomonadati</taxon>
        <taxon>Pseudomonadota</taxon>
        <taxon>Gammaproteobacteria</taxon>
        <taxon>Lysobacterales</taxon>
        <taxon>Lysobacteraceae</taxon>
        <taxon>Pseudomarimonas</taxon>
    </lineage>
</organism>
<keyword evidence="3 7" id="KW-0812">Transmembrane</keyword>
<feature type="transmembrane region" description="Helical" evidence="7">
    <location>
        <begin position="74"/>
        <end position="101"/>
    </location>
</feature>
<feature type="domain" description="Peptidase S54 rhomboid" evidence="8">
    <location>
        <begin position="40"/>
        <end position="184"/>
    </location>
</feature>
<evidence type="ECO:0000259" key="8">
    <source>
        <dbReference type="Pfam" id="PF01694"/>
    </source>
</evidence>
<feature type="transmembrane region" description="Helical" evidence="7">
    <location>
        <begin position="107"/>
        <end position="127"/>
    </location>
</feature>
<feature type="transmembrane region" description="Helical" evidence="7">
    <location>
        <begin position="165"/>
        <end position="184"/>
    </location>
</feature>
<dbReference type="GO" id="GO:0016020">
    <property type="term" value="C:membrane"/>
    <property type="evidence" value="ECO:0007669"/>
    <property type="project" value="UniProtKB-SubCell"/>
</dbReference>
<name>A0AAW3ZHR4_9GAMM</name>
<keyword evidence="4" id="KW-0378">Hydrolase</keyword>
<dbReference type="SUPFAM" id="SSF144091">
    <property type="entry name" value="Rhomboid-like"/>
    <property type="match status" value="1"/>
</dbReference>
<keyword evidence="9" id="KW-0645">Protease</keyword>
<evidence type="ECO:0000256" key="4">
    <source>
        <dbReference type="ARBA" id="ARBA00022801"/>
    </source>
</evidence>
<comment type="caution">
    <text evidence="9">The sequence shown here is derived from an EMBL/GenBank/DDBJ whole genome shotgun (WGS) entry which is preliminary data.</text>
</comment>
<protein>
    <submittedName>
        <fullName evidence="9">Rhomboid family intramembrane serine protease</fullName>
    </submittedName>
</protein>
<keyword evidence="5 7" id="KW-1133">Transmembrane helix</keyword>
<evidence type="ECO:0000256" key="5">
    <source>
        <dbReference type="ARBA" id="ARBA00022989"/>
    </source>
</evidence>
<evidence type="ECO:0000256" key="2">
    <source>
        <dbReference type="ARBA" id="ARBA00009045"/>
    </source>
</evidence>
<sequence>MVITLGIIAITVLVSWAAFSNQKLLSSLILWPPAIQRNYQFHRLISYGLIHADFNHLLFNMITLFFFGRVMEGFFVHFVGWLGYLGFYLGAIVCSVLPGYFRNRHNPHYRTLGASGAVSAVLFAFILLQPWSMLFVFFLPLPAIVYAVIYIGYSLWQDHHGKDNINHSAHLWGAAYGVVVVYLIKPDVLQHFLRQLMKPGFSLS</sequence>
<keyword evidence="6 7" id="KW-0472">Membrane</keyword>
<evidence type="ECO:0000256" key="7">
    <source>
        <dbReference type="SAM" id="Phobius"/>
    </source>
</evidence>
<dbReference type="GO" id="GO:0004252">
    <property type="term" value="F:serine-type endopeptidase activity"/>
    <property type="evidence" value="ECO:0007669"/>
    <property type="project" value="InterPro"/>
</dbReference>
<dbReference type="GO" id="GO:0006508">
    <property type="term" value="P:proteolysis"/>
    <property type="evidence" value="ECO:0007669"/>
    <property type="project" value="UniProtKB-KW"/>
</dbReference>
<dbReference type="Pfam" id="PF01694">
    <property type="entry name" value="Rhomboid"/>
    <property type="match status" value="1"/>
</dbReference>
<comment type="subcellular location">
    <subcellularLocation>
        <location evidence="1">Membrane</location>
        <topology evidence="1">Multi-pass membrane protein</topology>
    </subcellularLocation>
</comment>
<feature type="transmembrane region" description="Helical" evidence="7">
    <location>
        <begin position="44"/>
        <end position="67"/>
    </location>
</feature>
<proteinExistence type="inferred from homology"/>
<dbReference type="PANTHER" id="PTHR43731:SF14">
    <property type="entry name" value="PRESENILIN-ASSOCIATED RHOMBOID-LIKE PROTEIN, MITOCHONDRIAL"/>
    <property type="match status" value="1"/>
</dbReference>